<dbReference type="OrthoDB" id="205569at2759"/>
<feature type="compositionally biased region" description="Basic and acidic residues" evidence="1">
    <location>
        <begin position="99"/>
        <end position="111"/>
    </location>
</feature>
<feature type="region of interest" description="Disordered" evidence="1">
    <location>
        <begin position="458"/>
        <end position="482"/>
    </location>
</feature>
<dbReference type="HOGENOM" id="CLU_040947_0_0_1"/>
<feature type="region of interest" description="Disordered" evidence="1">
    <location>
        <begin position="411"/>
        <end position="444"/>
    </location>
</feature>
<dbReference type="RefSeq" id="XP_012177378.1">
    <property type="nucleotide sequence ID" value="XM_012321988.1"/>
</dbReference>
<feature type="compositionally biased region" description="Basic and acidic residues" evidence="1">
    <location>
        <begin position="467"/>
        <end position="482"/>
    </location>
</feature>
<keyword evidence="4" id="KW-1185">Reference proteome</keyword>
<name>J7RUU7_9APHY</name>
<dbReference type="GeneID" id="24093006"/>
<organism evidence="3 4">
    <name type="scientific">Fibroporia radiculosa</name>
    <dbReference type="NCBI Taxonomy" id="599839"/>
    <lineage>
        <taxon>Eukaryota</taxon>
        <taxon>Fungi</taxon>
        <taxon>Dikarya</taxon>
        <taxon>Basidiomycota</taxon>
        <taxon>Agaricomycotina</taxon>
        <taxon>Agaricomycetes</taxon>
        <taxon>Polyporales</taxon>
        <taxon>Fibroporiaceae</taxon>
        <taxon>Fibroporia</taxon>
    </lineage>
</organism>
<feature type="compositionally biased region" description="Basic and acidic residues" evidence="1">
    <location>
        <begin position="80"/>
        <end position="91"/>
    </location>
</feature>
<dbReference type="GO" id="GO:0006396">
    <property type="term" value="P:RNA processing"/>
    <property type="evidence" value="ECO:0007669"/>
    <property type="project" value="InterPro"/>
</dbReference>
<dbReference type="AlphaFoldDB" id="J7RUU7"/>
<dbReference type="InterPro" id="IPR019007">
    <property type="entry name" value="Wbp11/ELF5/Saf1_N"/>
</dbReference>
<feature type="region of interest" description="Disordered" evidence="1">
    <location>
        <begin position="291"/>
        <end position="386"/>
    </location>
</feature>
<feature type="region of interest" description="Disordered" evidence="1">
    <location>
        <begin position="80"/>
        <end position="223"/>
    </location>
</feature>
<feature type="compositionally biased region" description="Pro residues" evidence="1">
    <location>
        <begin position="251"/>
        <end position="270"/>
    </location>
</feature>
<feature type="compositionally biased region" description="Pro residues" evidence="1">
    <location>
        <begin position="302"/>
        <end position="327"/>
    </location>
</feature>
<evidence type="ECO:0000313" key="4">
    <source>
        <dbReference type="Proteomes" id="UP000006352"/>
    </source>
</evidence>
<feature type="region of interest" description="Disordered" evidence="1">
    <location>
        <begin position="246"/>
        <end position="270"/>
    </location>
</feature>
<evidence type="ECO:0000313" key="3">
    <source>
        <dbReference type="EMBL" id="CCL98095.1"/>
    </source>
</evidence>
<dbReference type="STRING" id="599839.J7RUU7"/>
<dbReference type="Pfam" id="PF09429">
    <property type="entry name" value="Wbp11"/>
    <property type="match status" value="1"/>
</dbReference>
<feature type="compositionally biased region" description="Basic and acidic residues" evidence="1">
    <location>
        <begin position="154"/>
        <end position="169"/>
    </location>
</feature>
<proteinExistence type="predicted"/>
<reference evidence="3 4" key="1">
    <citation type="journal article" date="2012" name="Appl. Environ. Microbiol.">
        <title>Short-read sequencing for genomic analysis of the brown rot fungus Fibroporia radiculosa.</title>
        <authorList>
            <person name="Tang J.D."/>
            <person name="Perkins A.D."/>
            <person name="Sonstegard T.S."/>
            <person name="Schroeder S.G."/>
            <person name="Burgess S.C."/>
            <person name="Diehl S.V."/>
        </authorList>
    </citation>
    <scope>NUCLEOTIDE SEQUENCE [LARGE SCALE GENOMIC DNA]</scope>
    <source>
        <strain evidence="3 4">TFFH 294</strain>
    </source>
</reference>
<dbReference type="InParanoid" id="J7RUU7"/>
<dbReference type="EMBL" id="HE796869">
    <property type="protein sequence ID" value="CCL98095.1"/>
    <property type="molecule type" value="Genomic_DNA"/>
</dbReference>
<feature type="domain" description="Wbp11/ELF5/Saf1 N-terminal" evidence="2">
    <location>
        <begin position="4"/>
        <end position="77"/>
    </location>
</feature>
<dbReference type="Proteomes" id="UP000006352">
    <property type="component" value="Unassembled WGS sequence"/>
</dbReference>
<sequence length="495" mass="53062">MAKGKNLNPADAFRKAQRKKELKKATGRAKARDFALVKKDTRELEEEVERLEANGEASAADKSRIVELRSELESINKKKEEYVAEHPEHRKLVFRSRKQQGDHETNAKEEDPAQMTRNLFNKHGLPRHPERSLYYDPVLNPYGVPPPGMPYVERPLKPEELGNDKHDESDASDDDIVMPDGPPPGAGGEDDSDDGIPMPEGPPPPKDGVRTNAAVPPPLPPTTLPVGLMPPAFPIVNTFTPPLPDSVSNLPPSPPSGFPPPFYATGAPPLPPTLPPPMALLGTLPPLPPPPPPFGFPAHLFPLPPPPGFPPPGAFQQPQMPPPPPGFFPRRSQSISAMQDPLSSIPHQTYQAHRASKLTEPNPAPPLPPVSGTIAPSEGTSGAATVEAAPQLRDFKKESTSFVPAALKRKKAGAGNVTASRINAAPSLEPTAGSVESESRAARPDLLSALKDQLGSAVGNPAVKAADLSDKSTRSKPKNDYEKFLEEMGDILGKT</sequence>
<feature type="compositionally biased region" description="Polar residues" evidence="1">
    <location>
        <begin position="331"/>
        <end position="351"/>
    </location>
</feature>
<feature type="region of interest" description="Disordered" evidence="1">
    <location>
        <begin position="1"/>
        <end position="30"/>
    </location>
</feature>
<feature type="compositionally biased region" description="Basic residues" evidence="1">
    <location>
        <begin position="15"/>
        <end position="29"/>
    </location>
</feature>
<gene>
    <name evidence="3" type="ORF">FIBRA_00089</name>
</gene>
<evidence type="ECO:0000256" key="1">
    <source>
        <dbReference type="SAM" id="MobiDB-lite"/>
    </source>
</evidence>
<evidence type="ECO:0000259" key="2">
    <source>
        <dbReference type="Pfam" id="PF09429"/>
    </source>
</evidence>
<accession>J7RUU7</accession>
<protein>
    <recommendedName>
        <fullName evidence="2">Wbp11/ELF5/Saf1 N-terminal domain-containing protein</fullName>
    </recommendedName>
</protein>